<dbReference type="Proteomes" id="UP000258309">
    <property type="component" value="Unassembled WGS sequence"/>
</dbReference>
<proteinExistence type="predicted"/>
<keyword evidence="3" id="KW-1185">Reference proteome</keyword>
<feature type="compositionally biased region" description="Low complexity" evidence="1">
    <location>
        <begin position="266"/>
        <end position="281"/>
    </location>
</feature>
<feature type="non-terminal residue" evidence="2">
    <location>
        <position position="281"/>
    </location>
</feature>
<name>A0A3E2HIB4_SCYLI</name>
<feature type="region of interest" description="Disordered" evidence="1">
    <location>
        <begin position="253"/>
        <end position="281"/>
    </location>
</feature>
<evidence type="ECO:0000313" key="3">
    <source>
        <dbReference type="Proteomes" id="UP000258309"/>
    </source>
</evidence>
<dbReference type="EMBL" id="NCSJ02000040">
    <property type="protein sequence ID" value="RFU33168.1"/>
    <property type="molecule type" value="Genomic_DNA"/>
</dbReference>
<gene>
    <name evidence="2" type="ORF">B7463_g3166</name>
</gene>
<feature type="non-terminal residue" evidence="2">
    <location>
        <position position="1"/>
    </location>
</feature>
<reference evidence="2 3" key="1">
    <citation type="submission" date="2018-05" db="EMBL/GenBank/DDBJ databases">
        <title>Draft genome sequence of Scytalidium lignicola DSM 105466, a ubiquitous saprotrophic fungus.</title>
        <authorList>
            <person name="Buettner E."/>
            <person name="Gebauer A.M."/>
            <person name="Hofrichter M."/>
            <person name="Liers C."/>
            <person name="Kellner H."/>
        </authorList>
    </citation>
    <scope>NUCLEOTIDE SEQUENCE [LARGE SCALE GENOMIC DNA]</scope>
    <source>
        <strain evidence="2 3">DSM 105466</strain>
    </source>
</reference>
<comment type="caution">
    <text evidence="2">The sequence shown here is derived from an EMBL/GenBank/DDBJ whole genome shotgun (WGS) entry which is preliminary data.</text>
</comment>
<protein>
    <submittedName>
        <fullName evidence="2">Uncharacterized protein</fullName>
    </submittedName>
</protein>
<evidence type="ECO:0000256" key="1">
    <source>
        <dbReference type="SAM" id="MobiDB-lite"/>
    </source>
</evidence>
<evidence type="ECO:0000313" key="2">
    <source>
        <dbReference type="EMBL" id="RFU33168.1"/>
    </source>
</evidence>
<sequence length="281" mass="32324">MLIKQDGEEAEVVDTMDTVSQESPNYVIDFGYAVPFIKVLEIIETRFQAVKNHKHIGLKMLALLLGKWDFEAGARKDLAYLAVTLTTRMLWFLYPECFLWEKDNETSYCVPEMTLKLEHKGINNRILLKLGWVKCRYYTDRKTSQNSELWLWPRDELLERRLNMISQMDDALAFIEEVFGTKDWLECHRQNQDQAMLGELDVNASQQTRQAYNTLPPSNKRRRLNQSVILVQPVQLHTSELIQNHETLSITPLTVEPPSPPPPSPSSLLSSTALSTTSTSP</sequence>
<feature type="compositionally biased region" description="Pro residues" evidence="1">
    <location>
        <begin position="255"/>
        <end position="265"/>
    </location>
</feature>
<dbReference type="OrthoDB" id="5100628at2759"/>
<organism evidence="2 3">
    <name type="scientific">Scytalidium lignicola</name>
    <name type="common">Hyphomycete</name>
    <dbReference type="NCBI Taxonomy" id="5539"/>
    <lineage>
        <taxon>Eukaryota</taxon>
        <taxon>Fungi</taxon>
        <taxon>Dikarya</taxon>
        <taxon>Ascomycota</taxon>
        <taxon>Pezizomycotina</taxon>
        <taxon>Leotiomycetes</taxon>
        <taxon>Leotiomycetes incertae sedis</taxon>
        <taxon>Scytalidium</taxon>
    </lineage>
</organism>
<dbReference type="AlphaFoldDB" id="A0A3E2HIB4"/>
<accession>A0A3E2HIB4</accession>